<feature type="region of interest" description="Disordered" evidence="1">
    <location>
        <begin position="122"/>
        <end position="152"/>
    </location>
</feature>
<evidence type="ECO:0000313" key="3">
    <source>
        <dbReference type="Proteomes" id="UP000553632"/>
    </source>
</evidence>
<dbReference type="EMBL" id="JABANO010033940">
    <property type="protein sequence ID" value="KAF4705951.1"/>
    <property type="molecule type" value="Genomic_DNA"/>
</dbReference>
<reference evidence="2 3" key="1">
    <citation type="submission" date="2020-04" db="EMBL/GenBank/DDBJ databases">
        <title>Perkinsus olseni comparative genomics.</title>
        <authorList>
            <person name="Bogema D.R."/>
        </authorList>
    </citation>
    <scope>NUCLEOTIDE SEQUENCE [LARGE SCALE GENOMIC DNA]</scope>
    <source>
        <strain evidence="2 3">ATCC PRA-207</strain>
    </source>
</reference>
<dbReference type="Proteomes" id="UP000553632">
    <property type="component" value="Unassembled WGS sequence"/>
</dbReference>
<name>A0A7J6QD20_PEROL</name>
<comment type="caution">
    <text evidence="2">The sequence shown here is derived from an EMBL/GenBank/DDBJ whole genome shotgun (WGS) entry which is preliminary data.</text>
</comment>
<sequence length="727" mass="80525">MAPRVPCKERYCFLCGKQHNGKGSKTSFPSIRERILLLWGDQTNEMISLNNAPSKICSWCNIQLRTDPKNYIENWTKKGVQTRSSSPPIPGGKEVPINWSTLPFCDGDAEKDCYFCSNMGSKKKVPHRSRTGRPKKLIPSSPSTVADTSTSPNDPVPVTLLVSRDLLGPEAEAVEDAIEFSQLSTSIKHAVLVGTSDEAGLAGQVSTSCASAFRKRVGQQKGSELVMPRIRGKPATYKQTYSRESRCRIEVSIDVLNKIQTTATISNAALERVRGILSAELSGVVRLPSKLDLQQDRAVMKEKWATFEIQSGDETRVVAMAKTPIDDLKEKFGSECILQISGDSGGGLFKLLACPVNTHLSHFGSSKKVTPYLLCIGDVSEKRDFMMVIFSKLSCVFEEYQTVLTGDLKWLQVLLGLTITGCPYCVSSGKKEDNWMIYEQCEELRTSAKAAVLAEKNAGRLKTHQKGQRFHPLVEFEGTPFETVTCPVLHLGINLMKNLLGRYTKDQQGREKVESFLQQHYNVKSSLPVSSSTIDRRFLQSISLTGKDCATLASKLSAEPNAGAVWESAGFDRGVAEIIQEWDMVRRLIYSDHDVDITMAGGEGCWINMVDSHIDRICYWLNKLNTAITLSLHVLLHHLPNSLRALTARGVAPWSVTEESIESLHHVVNKEATTSMIRCMTQAGGMQHLGATYNSKRRQSHSSIEPVSRPRRKCAKYNGSSSSHDSD</sequence>
<evidence type="ECO:0000313" key="2">
    <source>
        <dbReference type="EMBL" id="KAF4705951.1"/>
    </source>
</evidence>
<accession>A0A7J6QD20</accession>
<protein>
    <submittedName>
        <fullName evidence="2">Uncharacterized protein</fullName>
    </submittedName>
</protein>
<feature type="compositionally biased region" description="Basic residues" evidence="1">
    <location>
        <begin position="122"/>
        <end position="136"/>
    </location>
</feature>
<evidence type="ECO:0000256" key="1">
    <source>
        <dbReference type="SAM" id="MobiDB-lite"/>
    </source>
</evidence>
<dbReference type="AlphaFoldDB" id="A0A7J6QD20"/>
<organism evidence="2 3">
    <name type="scientific">Perkinsus olseni</name>
    <name type="common">Perkinsus atlanticus</name>
    <dbReference type="NCBI Taxonomy" id="32597"/>
    <lineage>
        <taxon>Eukaryota</taxon>
        <taxon>Sar</taxon>
        <taxon>Alveolata</taxon>
        <taxon>Perkinsozoa</taxon>
        <taxon>Perkinsea</taxon>
        <taxon>Perkinsida</taxon>
        <taxon>Perkinsidae</taxon>
        <taxon>Perkinsus</taxon>
    </lineage>
</organism>
<keyword evidence="3" id="KW-1185">Reference proteome</keyword>
<feature type="region of interest" description="Disordered" evidence="1">
    <location>
        <begin position="692"/>
        <end position="727"/>
    </location>
</feature>
<proteinExistence type="predicted"/>
<feature type="compositionally biased region" description="Polar residues" evidence="1">
    <location>
        <begin position="718"/>
        <end position="727"/>
    </location>
</feature>
<gene>
    <name evidence="2" type="ORF">FOZ63_000860</name>
</gene>
<feature type="compositionally biased region" description="Polar residues" evidence="1">
    <location>
        <begin position="140"/>
        <end position="152"/>
    </location>
</feature>